<evidence type="ECO:0000256" key="7">
    <source>
        <dbReference type="ARBA" id="ARBA00022822"/>
    </source>
</evidence>
<dbReference type="InterPro" id="IPR006654">
    <property type="entry name" value="Trp_synth_beta"/>
</dbReference>
<dbReference type="HAMAP" id="MF_00133">
    <property type="entry name" value="Trp_synth_beta"/>
    <property type="match status" value="1"/>
</dbReference>
<comment type="pathway">
    <text evidence="3 12">Amino-acid biosynthesis; L-tryptophan biosynthesis; L-tryptophan from chorismate: step 5/5.</text>
</comment>
<evidence type="ECO:0000256" key="4">
    <source>
        <dbReference type="ARBA" id="ARBA00009982"/>
    </source>
</evidence>
<dbReference type="SUPFAM" id="SSF53686">
    <property type="entry name" value="Tryptophan synthase beta subunit-like PLP-dependent enzymes"/>
    <property type="match status" value="1"/>
</dbReference>
<keyword evidence="7 12" id="KW-0822">Tryptophan biosynthesis</keyword>
<dbReference type="GO" id="GO:0005737">
    <property type="term" value="C:cytoplasm"/>
    <property type="evidence" value="ECO:0007669"/>
    <property type="project" value="TreeGrafter"/>
</dbReference>
<comment type="cofactor">
    <cofactor evidence="1 12">
        <name>pyridoxal 5'-phosphate</name>
        <dbReference type="ChEBI" id="CHEBI:597326"/>
    </cofactor>
</comment>
<dbReference type="PATRIC" id="fig|1072256.5.peg.2174"/>
<evidence type="ECO:0000256" key="2">
    <source>
        <dbReference type="ARBA" id="ARBA00002786"/>
    </source>
</evidence>
<evidence type="ECO:0000259" key="13">
    <source>
        <dbReference type="Pfam" id="PF00291"/>
    </source>
</evidence>
<evidence type="ECO:0000256" key="1">
    <source>
        <dbReference type="ARBA" id="ARBA00001933"/>
    </source>
</evidence>
<dbReference type="OrthoDB" id="9766131at2"/>
<dbReference type="GO" id="GO:0004834">
    <property type="term" value="F:tryptophan synthase activity"/>
    <property type="evidence" value="ECO:0007669"/>
    <property type="project" value="UniProtKB-UniRule"/>
</dbReference>
<evidence type="ECO:0000256" key="10">
    <source>
        <dbReference type="ARBA" id="ARBA00023239"/>
    </source>
</evidence>
<evidence type="ECO:0000256" key="11">
    <source>
        <dbReference type="ARBA" id="ARBA00049047"/>
    </source>
</evidence>
<keyword evidence="10 12" id="KW-0456">Lyase</keyword>
<dbReference type="InterPro" id="IPR036052">
    <property type="entry name" value="TrpB-like_PALP_sf"/>
</dbReference>
<keyword evidence="15" id="KW-1185">Reference proteome</keyword>
<comment type="function">
    <text evidence="2 12">The beta subunit is responsible for the synthesis of L-tryptophan from indole and L-serine.</text>
</comment>
<dbReference type="PANTHER" id="PTHR48077">
    <property type="entry name" value="TRYPTOPHAN SYNTHASE-RELATED"/>
    <property type="match status" value="1"/>
</dbReference>
<dbReference type="Pfam" id="PF00291">
    <property type="entry name" value="PALP"/>
    <property type="match status" value="1"/>
</dbReference>
<keyword evidence="9 12" id="KW-0057">Aromatic amino acid biosynthesis</keyword>
<organism evidence="14 15">
    <name type="scientific">Corynebacterium uterequi</name>
    <dbReference type="NCBI Taxonomy" id="1072256"/>
    <lineage>
        <taxon>Bacteria</taxon>
        <taxon>Bacillati</taxon>
        <taxon>Actinomycetota</taxon>
        <taxon>Actinomycetes</taxon>
        <taxon>Mycobacteriales</taxon>
        <taxon>Corynebacteriaceae</taxon>
        <taxon>Corynebacterium</taxon>
    </lineage>
</organism>
<protein>
    <recommendedName>
        <fullName evidence="12">Tryptophan synthase beta chain</fullName>
        <ecNumber evidence="12">4.2.1.20</ecNumber>
    </recommendedName>
</protein>
<dbReference type="AlphaFoldDB" id="A0A0G3HFS5"/>
<dbReference type="FunFam" id="3.40.50.1100:FF:000001">
    <property type="entry name" value="Tryptophan synthase beta chain"/>
    <property type="match status" value="1"/>
</dbReference>
<comment type="similarity">
    <text evidence="4 12">Belongs to the TrpB family.</text>
</comment>
<evidence type="ECO:0000313" key="15">
    <source>
        <dbReference type="Proteomes" id="UP000035548"/>
    </source>
</evidence>
<dbReference type="EMBL" id="CP011546">
    <property type="protein sequence ID" value="AKK12171.1"/>
    <property type="molecule type" value="Genomic_DNA"/>
</dbReference>
<keyword evidence="8 12" id="KW-0663">Pyridoxal phosphate</keyword>
<accession>A0A0G3HFS5</accession>
<sequence length="426" mass="45598">MNPTPSQPTGDGIGGRTLLPAYFGEFGGQYVPESLLPALDELERAFVDAWNDDDFMAEYRRLLRDYLGRPTPVTEVRNAVPGTHARIFLKREDLVHGGAHKTNQVIGQALLAKKMGKTRIIAETGAGQHGTATALVCALLGLECVIYMGAKDVARQQPNVYRMQLHGAKVVSVDAGSGTLKDAVNEALRDWTATFHESHYLLGTAAGPHPFPTIVREFHRVIAEESKAQMLEHTGRLPDVVVASVGGGSNAIGIFSDFIDDESVELVGTEPGGEGVATGRHGAAIAEGKVGILHGTKSYLMRNDDGQVTESHSISAGLDYPAVGPQHAYLAQTGRAHYVPVTDREALAAFQILSRSEGIIPALESSHAFAYALARAKEAEAAGEDLTILVCLSGRGDKDVDHVRRTLDENPDWVLGAEPTPTTEEA</sequence>
<feature type="modified residue" description="N6-(pyridoxal phosphate)lysine" evidence="12">
    <location>
        <position position="101"/>
    </location>
</feature>
<gene>
    <name evidence="12 14" type="primary">trpB</name>
    <name evidence="14" type="ORF">CUTER_11050</name>
</gene>
<dbReference type="CDD" id="cd06446">
    <property type="entry name" value="Trp-synth_B"/>
    <property type="match status" value="1"/>
</dbReference>
<reference evidence="15" key="2">
    <citation type="submission" date="2015-05" db="EMBL/GenBank/DDBJ databases">
        <title>Complete genome sequence of Corynebacterium uterequi DSM 45634, isolated from the uterus of a maiden mare.</title>
        <authorList>
            <person name="Ruckert C."/>
            <person name="Albersmeier A."/>
            <person name="Winkler A."/>
            <person name="Tauch A."/>
        </authorList>
    </citation>
    <scope>NUCLEOTIDE SEQUENCE [LARGE SCALE GENOMIC DNA]</scope>
    <source>
        <strain evidence="15">DSM 45634</strain>
    </source>
</reference>
<keyword evidence="6 12" id="KW-0028">Amino-acid biosynthesis</keyword>
<dbReference type="RefSeq" id="WP_047260428.1">
    <property type="nucleotide sequence ID" value="NZ_CP011546.1"/>
</dbReference>
<comment type="catalytic activity">
    <reaction evidence="11 12">
        <text>(1S,2R)-1-C-(indol-3-yl)glycerol 3-phosphate + L-serine = D-glyceraldehyde 3-phosphate + L-tryptophan + H2O</text>
        <dbReference type="Rhea" id="RHEA:10532"/>
        <dbReference type="ChEBI" id="CHEBI:15377"/>
        <dbReference type="ChEBI" id="CHEBI:33384"/>
        <dbReference type="ChEBI" id="CHEBI:57912"/>
        <dbReference type="ChEBI" id="CHEBI:58866"/>
        <dbReference type="ChEBI" id="CHEBI:59776"/>
        <dbReference type="EC" id="4.2.1.20"/>
    </reaction>
</comment>
<evidence type="ECO:0000313" key="14">
    <source>
        <dbReference type="EMBL" id="AKK12171.1"/>
    </source>
</evidence>
<name>A0A0G3HFS5_9CORY</name>
<dbReference type="FunFam" id="3.40.50.1100:FF:000004">
    <property type="entry name" value="Tryptophan synthase beta chain"/>
    <property type="match status" value="1"/>
</dbReference>
<evidence type="ECO:0000256" key="6">
    <source>
        <dbReference type="ARBA" id="ARBA00022605"/>
    </source>
</evidence>
<reference evidence="14 15" key="1">
    <citation type="journal article" date="2015" name="Genome Announc.">
        <title>Virulence Factor Genes Detected in the Complete Genome Sequence of Corynebacterium uterequi DSM 45634, Isolated from the Uterus of a Maiden Mare.</title>
        <authorList>
            <person name="Ruckert C."/>
            <person name="Kriete M."/>
            <person name="Jaenicke S."/>
            <person name="Winkler A."/>
            <person name="Tauch A."/>
        </authorList>
    </citation>
    <scope>NUCLEOTIDE SEQUENCE [LARGE SCALE GENOMIC DNA]</scope>
    <source>
        <strain evidence="14 15">DSM 45634</strain>
    </source>
</reference>
<feature type="domain" description="Tryptophan synthase beta chain-like PALP" evidence="13">
    <location>
        <begin position="68"/>
        <end position="394"/>
    </location>
</feature>
<dbReference type="KEGG" id="cut:CUTER_11050"/>
<evidence type="ECO:0000256" key="8">
    <source>
        <dbReference type="ARBA" id="ARBA00022898"/>
    </source>
</evidence>
<dbReference type="PROSITE" id="PS00168">
    <property type="entry name" value="TRP_SYNTHASE_BETA"/>
    <property type="match status" value="1"/>
</dbReference>
<evidence type="ECO:0000256" key="5">
    <source>
        <dbReference type="ARBA" id="ARBA00011270"/>
    </source>
</evidence>
<dbReference type="PANTHER" id="PTHR48077:SF3">
    <property type="entry name" value="TRYPTOPHAN SYNTHASE"/>
    <property type="match status" value="1"/>
</dbReference>
<evidence type="ECO:0000256" key="3">
    <source>
        <dbReference type="ARBA" id="ARBA00004733"/>
    </source>
</evidence>
<dbReference type="InterPro" id="IPR006653">
    <property type="entry name" value="Trp_synth_b_CS"/>
</dbReference>
<dbReference type="InterPro" id="IPR023026">
    <property type="entry name" value="Trp_synth_beta/beta-like"/>
</dbReference>
<dbReference type="Gene3D" id="3.40.50.1100">
    <property type="match status" value="2"/>
</dbReference>
<dbReference type="PIRSF" id="PIRSF001413">
    <property type="entry name" value="Trp_syn_beta"/>
    <property type="match status" value="1"/>
</dbReference>
<dbReference type="Proteomes" id="UP000035548">
    <property type="component" value="Chromosome"/>
</dbReference>
<dbReference type="InterPro" id="IPR001926">
    <property type="entry name" value="TrpB-like_PALP"/>
</dbReference>
<comment type="subunit">
    <text evidence="5 12">Tetramer of two alpha and two beta chains.</text>
</comment>
<proteinExistence type="inferred from homology"/>
<dbReference type="STRING" id="1072256.CUTER_11050"/>
<dbReference type="UniPathway" id="UPA00035">
    <property type="reaction ID" value="UER00044"/>
</dbReference>
<evidence type="ECO:0000256" key="12">
    <source>
        <dbReference type="HAMAP-Rule" id="MF_00133"/>
    </source>
</evidence>
<dbReference type="EC" id="4.2.1.20" evidence="12"/>
<dbReference type="NCBIfam" id="TIGR00263">
    <property type="entry name" value="trpB"/>
    <property type="match status" value="1"/>
</dbReference>
<evidence type="ECO:0000256" key="9">
    <source>
        <dbReference type="ARBA" id="ARBA00023141"/>
    </source>
</evidence>